<evidence type="ECO:0000313" key="1">
    <source>
        <dbReference type="EMBL" id="PPK30294.1"/>
    </source>
</evidence>
<dbReference type="SMART" id="SM00155">
    <property type="entry name" value="PLDc"/>
    <property type="match status" value="2"/>
</dbReference>
<dbReference type="GO" id="GO:0030572">
    <property type="term" value="F:phosphatidyltransferase activity"/>
    <property type="evidence" value="ECO:0007669"/>
    <property type="project" value="UniProtKB-ARBA"/>
</dbReference>
<dbReference type="InterPro" id="IPR001736">
    <property type="entry name" value="PLipase_D/transphosphatidylase"/>
</dbReference>
<dbReference type="Proteomes" id="UP000239239">
    <property type="component" value="Unassembled WGS sequence"/>
</dbReference>
<dbReference type="EMBL" id="PQWY01000012">
    <property type="protein sequence ID" value="PPK30294.1"/>
    <property type="molecule type" value="Genomic_DNA"/>
</dbReference>
<dbReference type="GO" id="GO:0032049">
    <property type="term" value="P:cardiolipin biosynthetic process"/>
    <property type="evidence" value="ECO:0007669"/>
    <property type="project" value="UniProtKB-ARBA"/>
</dbReference>
<dbReference type="RefSeq" id="WP_027227803.1">
    <property type="nucleotide sequence ID" value="NZ_CP017601.1"/>
</dbReference>
<organism evidence="1 2">
    <name type="scientific">Legionella pneumophila</name>
    <dbReference type="NCBI Taxonomy" id="446"/>
    <lineage>
        <taxon>Bacteria</taxon>
        <taxon>Pseudomonadati</taxon>
        <taxon>Pseudomonadota</taxon>
        <taxon>Gammaproteobacteria</taxon>
        <taxon>Legionellales</taxon>
        <taxon>Legionellaceae</taxon>
        <taxon>Legionella</taxon>
    </lineage>
</organism>
<dbReference type="PANTHER" id="PTHR21248">
    <property type="entry name" value="CARDIOLIPIN SYNTHASE"/>
    <property type="match status" value="1"/>
</dbReference>
<name>A0A2S6EYN3_LEGPN</name>
<dbReference type="SUPFAM" id="SSF56024">
    <property type="entry name" value="Phospholipase D/nuclease"/>
    <property type="match status" value="2"/>
</dbReference>
<evidence type="ECO:0000313" key="2">
    <source>
        <dbReference type="Proteomes" id="UP000239239"/>
    </source>
</evidence>
<dbReference type="PROSITE" id="PS50035">
    <property type="entry name" value="PLD"/>
    <property type="match status" value="1"/>
</dbReference>
<protein>
    <submittedName>
        <fullName evidence="1">Phosphatidylserine/phosphatidylglycerophosphate/ cardiolipin synthase family protein</fullName>
    </submittedName>
</protein>
<proteinExistence type="predicted"/>
<dbReference type="Pfam" id="PF13091">
    <property type="entry name" value="PLDc_2"/>
    <property type="match status" value="1"/>
</dbReference>
<dbReference type="InterPro" id="IPR025202">
    <property type="entry name" value="PLD-like_dom"/>
</dbReference>
<gene>
    <name evidence="1" type="ORF">C3928_09520</name>
</gene>
<dbReference type="OrthoDB" id="5637273at2"/>
<comment type="caution">
    <text evidence="1">The sequence shown here is derived from an EMBL/GenBank/DDBJ whole genome shotgun (WGS) entry which is preliminary data.</text>
</comment>
<accession>A0A2S6EYN3</accession>
<dbReference type="AlphaFoldDB" id="A0A2S6EYN3"/>
<sequence>MPRFFEKGSQYSGETISSDSFLMTKIIEAAIPSADKGTVSAEKMLGMVNPNQIEIISGSENAYRLIVDKIKEAKKQILIQAFVWEPGTQVIKDIRKALCDIKHEVEVFLLVDQLDRLAQVFYHGEIFPKKPKHDPASLGLDNLPQNIILHIGTHVHNSIASNHNKAIWIDGDVILTGANFQKENYGPNGFHDAAMFIPGGAAEAVFYDFKAMWDKRTNKSDAPEISPRYIGQESKEPYTNSCSVLYVTNTIRQKLAVLPFYRAPLPEDPLNNAYMAAIKYAKHTIRIAVPNLNTPEIIHALADFINNRNGHVCLLMGKGFNDSRERFYGGTNQSSIEYFSSLLDEDKRDNLQIRWFYRVNNDEISMKGEVIHMKFMAIDDQVVIYGSSNLDLLSLHNSHETNIVIDNADFAQRAIEQLYLPVFETGIPVLIFPKRTCFACS</sequence>
<dbReference type="Gene3D" id="3.30.870.10">
    <property type="entry name" value="Endonuclease Chain A"/>
    <property type="match status" value="2"/>
</dbReference>
<reference evidence="1 2" key="1">
    <citation type="submission" date="2018-02" db="EMBL/GenBank/DDBJ databases">
        <title>Draft genome sequences of four Legionella pneumophila clinical strains isolated in Ontario.</title>
        <authorList>
            <person name="Fortuna A."/>
            <person name="Ramnarine R."/>
            <person name="Li A."/>
            <person name="Frantz C."/>
            <person name="Mallo G."/>
        </authorList>
    </citation>
    <scope>NUCLEOTIDE SEQUENCE [LARGE SCALE GENOMIC DNA]</scope>
    <source>
        <strain evidence="1 2">LG61</strain>
    </source>
</reference>
<dbReference type="PANTHER" id="PTHR21248:SF22">
    <property type="entry name" value="PHOSPHOLIPASE D"/>
    <property type="match status" value="1"/>
</dbReference>